<sequence>MKGRRAFRYPLEDSDENNALQADEFLDEEGRFGSPTTLSRNLPSKTNQLIFTQISIEQDNLIQSLDDENTRTNQLYTRILLVISLISISPYLRTIVNPELTLFSILSITSLLSTAYLLVSLPPGQTNIAIIDYLSQSSIQKPTTPQYISLPLPSHGPIKQVLPYLNIGLCVTLVLLGSVIQKRAGSLWFGLCFIPIINYGAVLITACFMRSIDPQKELCTLKYEYKGA</sequence>
<keyword evidence="1" id="KW-1133">Transmembrane helix</keyword>
<name>A0A420I322_9PEZI</name>
<proteinExistence type="predicted"/>
<evidence type="ECO:0000256" key="1">
    <source>
        <dbReference type="SAM" id="Phobius"/>
    </source>
</evidence>
<organism evidence="2 3">
    <name type="scientific">Erysiphe neolycopersici</name>
    <dbReference type="NCBI Taxonomy" id="212602"/>
    <lineage>
        <taxon>Eukaryota</taxon>
        <taxon>Fungi</taxon>
        <taxon>Dikarya</taxon>
        <taxon>Ascomycota</taxon>
        <taxon>Pezizomycotina</taxon>
        <taxon>Leotiomycetes</taxon>
        <taxon>Erysiphales</taxon>
        <taxon>Erysiphaceae</taxon>
        <taxon>Erysiphe</taxon>
    </lineage>
</organism>
<keyword evidence="1" id="KW-0472">Membrane</keyword>
<accession>A0A420I322</accession>
<feature type="transmembrane region" description="Helical" evidence="1">
    <location>
        <begin position="161"/>
        <end position="180"/>
    </location>
</feature>
<protein>
    <submittedName>
        <fullName evidence="2">Uncharacterized protein</fullName>
    </submittedName>
</protein>
<dbReference type="AlphaFoldDB" id="A0A420I322"/>
<feature type="transmembrane region" description="Helical" evidence="1">
    <location>
        <begin position="186"/>
        <end position="208"/>
    </location>
</feature>
<dbReference type="OrthoDB" id="3358048at2759"/>
<evidence type="ECO:0000313" key="2">
    <source>
        <dbReference type="EMBL" id="RKF64099.1"/>
    </source>
</evidence>
<feature type="transmembrane region" description="Helical" evidence="1">
    <location>
        <begin position="100"/>
        <end position="119"/>
    </location>
</feature>
<dbReference type="Proteomes" id="UP000286134">
    <property type="component" value="Unassembled WGS sequence"/>
</dbReference>
<reference evidence="2 3" key="1">
    <citation type="journal article" date="2018" name="BMC Genomics">
        <title>Comparative genome analyses reveal sequence features reflecting distinct modes of host-adaptation between dicot and monocot powdery mildew.</title>
        <authorList>
            <person name="Wu Y."/>
            <person name="Ma X."/>
            <person name="Pan Z."/>
            <person name="Kale S.D."/>
            <person name="Song Y."/>
            <person name="King H."/>
            <person name="Zhang Q."/>
            <person name="Presley C."/>
            <person name="Deng X."/>
            <person name="Wei C.I."/>
            <person name="Xiao S."/>
        </authorList>
    </citation>
    <scope>NUCLEOTIDE SEQUENCE [LARGE SCALE GENOMIC DNA]</scope>
    <source>
        <strain evidence="2">UMSG2</strain>
    </source>
</reference>
<dbReference type="EMBL" id="MCFK01002133">
    <property type="protein sequence ID" value="RKF64099.1"/>
    <property type="molecule type" value="Genomic_DNA"/>
</dbReference>
<comment type="caution">
    <text evidence="2">The sequence shown here is derived from an EMBL/GenBank/DDBJ whole genome shotgun (WGS) entry which is preliminary data.</text>
</comment>
<keyword evidence="3" id="KW-1185">Reference proteome</keyword>
<gene>
    <name evidence="2" type="ORF">OnM2_021025</name>
</gene>
<evidence type="ECO:0000313" key="3">
    <source>
        <dbReference type="Proteomes" id="UP000286134"/>
    </source>
</evidence>
<keyword evidence="1" id="KW-0812">Transmembrane</keyword>